<reference evidence="4" key="1">
    <citation type="journal article" date="2013" name="Genome Announc.">
        <title>Genome sequence of the food spoilage yeast Zygosaccharomyces bailii CLIB 213(T).</title>
        <authorList>
            <person name="Galeote V."/>
            <person name="Bigey F."/>
            <person name="Devillers H."/>
            <person name="Neuveglise C."/>
            <person name="Dequin S."/>
        </authorList>
    </citation>
    <scope>NUCLEOTIDE SEQUENCE [LARGE SCALE GENOMIC DNA]</scope>
    <source>
        <strain evidence="4">CLIB 213 / ATCC 58445 / CBS 680 / CCRC 21525 / NBRC 1098 / NCYC 1416 / NRRL Y-2227</strain>
    </source>
</reference>
<proteinExistence type="inferred from homology"/>
<dbReference type="GO" id="GO:0051539">
    <property type="term" value="F:4 iron, 4 sulfur cluster binding"/>
    <property type="evidence" value="ECO:0007669"/>
    <property type="project" value="TreeGrafter"/>
</dbReference>
<dbReference type="SUPFAM" id="SSF89360">
    <property type="entry name" value="HesB-like domain"/>
    <property type="match status" value="1"/>
</dbReference>
<keyword evidence="4" id="KW-1185">Reference proteome</keyword>
<organism evidence="3 4">
    <name type="scientific">Zygosaccharomyces bailii (strain CLIB 213 / ATCC 58445 / CBS 680 / BCRC 21525 / NBRC 1098 / NCYC 1416 / NRRL Y-2227)</name>
    <dbReference type="NCBI Taxonomy" id="1333698"/>
    <lineage>
        <taxon>Eukaryota</taxon>
        <taxon>Fungi</taxon>
        <taxon>Dikarya</taxon>
        <taxon>Ascomycota</taxon>
        <taxon>Saccharomycotina</taxon>
        <taxon>Saccharomycetes</taxon>
        <taxon>Saccharomycetales</taxon>
        <taxon>Saccharomycetaceae</taxon>
        <taxon>Zygosaccharomyces</taxon>
    </lineage>
</organism>
<dbReference type="Proteomes" id="UP000019375">
    <property type="component" value="Unassembled WGS sequence"/>
</dbReference>
<evidence type="ECO:0000256" key="1">
    <source>
        <dbReference type="ARBA" id="ARBA00006718"/>
    </source>
</evidence>
<sequence>MIGRLGVYKFLTRSSTISSRWYAATSAGESLVQPLKVVNPIPGKHFDISQRAADRLETIYKDSREVLRVKVESGGCHGFQYNLKLIPDSQIQRSIADLEKGNKQNRTETDQHNAGEDEEFEDDDFEQNKDVIFVLPGSGAKVVLDESTLKILNKTTLTYTTELIGSTFKIAGGNMKSSCGCGSSFDVEASQ</sequence>
<dbReference type="GO" id="GO:0005739">
    <property type="term" value="C:mitochondrion"/>
    <property type="evidence" value="ECO:0007669"/>
    <property type="project" value="TreeGrafter"/>
</dbReference>
<dbReference type="PANTHER" id="PTHR43011">
    <property type="entry name" value="IRON-SULFUR CLUSTER ASSEMBLY 2 HOMOLOG, MITOCHONDRIAL"/>
    <property type="match status" value="1"/>
</dbReference>
<feature type="compositionally biased region" description="Basic and acidic residues" evidence="2">
    <location>
        <begin position="99"/>
        <end position="115"/>
    </location>
</feature>
<dbReference type="Gene3D" id="2.60.300.12">
    <property type="entry name" value="HesB-like domain"/>
    <property type="match status" value="1"/>
</dbReference>
<name>A0A8J2T7B3_ZYGB2</name>
<dbReference type="PANTHER" id="PTHR43011:SF1">
    <property type="entry name" value="IRON-SULFUR CLUSTER ASSEMBLY 2 HOMOLOG, MITOCHONDRIAL"/>
    <property type="match status" value="1"/>
</dbReference>
<feature type="region of interest" description="Disordered" evidence="2">
    <location>
        <begin position="99"/>
        <end position="122"/>
    </location>
</feature>
<dbReference type="InterPro" id="IPR035903">
    <property type="entry name" value="HesB-like_dom_sf"/>
</dbReference>
<evidence type="ECO:0000313" key="3">
    <source>
        <dbReference type="EMBL" id="CDF89638.1"/>
    </source>
</evidence>
<dbReference type="OrthoDB" id="1938621at2759"/>
<dbReference type="AlphaFoldDB" id="A0A8J2T7B3"/>
<comment type="similarity">
    <text evidence="1">Belongs to the HesB/IscA family.</text>
</comment>
<dbReference type="EMBL" id="HG316457">
    <property type="protein sequence ID" value="CDF89638.1"/>
    <property type="molecule type" value="Genomic_DNA"/>
</dbReference>
<evidence type="ECO:0000256" key="2">
    <source>
        <dbReference type="SAM" id="MobiDB-lite"/>
    </source>
</evidence>
<accession>A0A8J2T7B3</accession>
<dbReference type="GO" id="GO:0051537">
    <property type="term" value="F:2 iron, 2 sulfur cluster binding"/>
    <property type="evidence" value="ECO:0007669"/>
    <property type="project" value="TreeGrafter"/>
</dbReference>
<evidence type="ECO:0000313" key="4">
    <source>
        <dbReference type="Proteomes" id="UP000019375"/>
    </source>
</evidence>
<dbReference type="GO" id="GO:0005506">
    <property type="term" value="F:iron ion binding"/>
    <property type="evidence" value="ECO:0007669"/>
    <property type="project" value="TreeGrafter"/>
</dbReference>
<gene>
    <name evidence="3" type="ORF">BN860_09076g</name>
</gene>
<protein>
    <submittedName>
        <fullName evidence="3">ZYBA0S04-09076g1_1</fullName>
    </submittedName>
</protein>
<dbReference type="GO" id="GO:0016226">
    <property type="term" value="P:iron-sulfur cluster assembly"/>
    <property type="evidence" value="ECO:0007669"/>
    <property type="project" value="TreeGrafter"/>
</dbReference>